<dbReference type="SMART" id="SM00267">
    <property type="entry name" value="GGDEF"/>
    <property type="match status" value="1"/>
</dbReference>
<name>A0A5C1Q9E6_9SPIO</name>
<dbReference type="InterPro" id="IPR050469">
    <property type="entry name" value="Diguanylate_Cyclase"/>
</dbReference>
<dbReference type="Gene3D" id="3.30.70.270">
    <property type="match status" value="1"/>
</dbReference>
<dbReference type="PANTHER" id="PTHR45138:SF9">
    <property type="entry name" value="DIGUANYLATE CYCLASE DGCM-RELATED"/>
    <property type="match status" value="1"/>
</dbReference>
<comment type="catalytic activity">
    <reaction evidence="2">
        <text>2 GTP = 3',3'-c-di-GMP + 2 diphosphate</text>
        <dbReference type="Rhea" id="RHEA:24898"/>
        <dbReference type="ChEBI" id="CHEBI:33019"/>
        <dbReference type="ChEBI" id="CHEBI:37565"/>
        <dbReference type="ChEBI" id="CHEBI:58805"/>
        <dbReference type="EC" id="2.7.7.65"/>
    </reaction>
</comment>
<accession>A0A5C1Q9E6</accession>
<evidence type="ECO:0000259" key="3">
    <source>
        <dbReference type="PROSITE" id="PS50887"/>
    </source>
</evidence>
<dbReference type="GO" id="GO:0052621">
    <property type="term" value="F:diguanylate cyclase activity"/>
    <property type="evidence" value="ECO:0007669"/>
    <property type="project" value="UniProtKB-EC"/>
</dbReference>
<dbReference type="OrthoDB" id="9779586at2"/>
<dbReference type="EC" id="2.7.7.65" evidence="1"/>
<evidence type="ECO:0000256" key="2">
    <source>
        <dbReference type="ARBA" id="ARBA00034247"/>
    </source>
</evidence>
<feature type="domain" description="GGDEF" evidence="3">
    <location>
        <begin position="229"/>
        <end position="363"/>
    </location>
</feature>
<dbReference type="GO" id="GO:0043709">
    <property type="term" value="P:cell adhesion involved in single-species biofilm formation"/>
    <property type="evidence" value="ECO:0007669"/>
    <property type="project" value="TreeGrafter"/>
</dbReference>
<dbReference type="SUPFAM" id="SSF55073">
    <property type="entry name" value="Nucleotide cyclase"/>
    <property type="match status" value="1"/>
</dbReference>
<evidence type="ECO:0000256" key="1">
    <source>
        <dbReference type="ARBA" id="ARBA00012528"/>
    </source>
</evidence>
<dbReference type="PROSITE" id="PS50887">
    <property type="entry name" value="GGDEF"/>
    <property type="match status" value="1"/>
</dbReference>
<proteinExistence type="predicted"/>
<dbReference type="EMBL" id="CP035807">
    <property type="protein sequence ID" value="QEN03519.1"/>
    <property type="molecule type" value="Genomic_DNA"/>
</dbReference>
<sequence length="374" mass="43462">MEFEDISLNPLYIKNYSLLNDIGIFDYIQKQKIENKELENLIEDAYTISTKKSITELVDYLIECLSSKFIPSDLVIIINQEIINNKLKVLYFKNLKKVTMDIELKSLEPFEEFFKNHNSTISYYIFESEIKDSTLVKCFKKINTEIIIPIIGHSGLYGLVLFGPKILDEDYTNEEVSYIDRLMKFISIGIQNNIHYEHSVKDLKTGLYNHTFFIRRVNEEIARAKRRSECFTLMMMDIDKFKNFNDTYGHIAGDVVICAIANKLKEVLREEDVISRFGGEEFTVLLPETKSVEATIIAERIRKSIQDLSISYEENDLKVTISIGVTVFNWATNHDVSYLINKADEALYRSKELGRNRVTLNKPGLLSRISYLDR</sequence>
<dbReference type="CDD" id="cd01949">
    <property type="entry name" value="GGDEF"/>
    <property type="match status" value="1"/>
</dbReference>
<dbReference type="KEGG" id="sper:EW093_01985"/>
<dbReference type="InterPro" id="IPR043128">
    <property type="entry name" value="Rev_trsase/Diguanyl_cyclase"/>
</dbReference>
<gene>
    <name evidence="4" type="ORF">EW093_01985</name>
</gene>
<dbReference type="InterPro" id="IPR000160">
    <property type="entry name" value="GGDEF_dom"/>
</dbReference>
<dbReference type="RefSeq" id="WP_149566777.1">
    <property type="nucleotide sequence ID" value="NZ_CP035807.1"/>
</dbReference>
<organism evidence="4 5">
    <name type="scientific">Thiospirochaeta perfilievii</name>
    <dbReference type="NCBI Taxonomy" id="252967"/>
    <lineage>
        <taxon>Bacteria</taxon>
        <taxon>Pseudomonadati</taxon>
        <taxon>Spirochaetota</taxon>
        <taxon>Spirochaetia</taxon>
        <taxon>Spirochaetales</taxon>
        <taxon>Spirochaetaceae</taxon>
        <taxon>Thiospirochaeta</taxon>
    </lineage>
</organism>
<reference evidence="4 5" key="1">
    <citation type="submission" date="2019-02" db="EMBL/GenBank/DDBJ databases">
        <authorList>
            <person name="Fomenkov A."/>
            <person name="Dubinina G."/>
            <person name="Grabovich M."/>
            <person name="Vincze T."/>
            <person name="Roberts R.J."/>
        </authorList>
    </citation>
    <scope>NUCLEOTIDE SEQUENCE [LARGE SCALE GENOMIC DNA]</scope>
    <source>
        <strain evidence="4 5">P</strain>
    </source>
</reference>
<dbReference type="GO" id="GO:0005886">
    <property type="term" value="C:plasma membrane"/>
    <property type="evidence" value="ECO:0007669"/>
    <property type="project" value="TreeGrafter"/>
</dbReference>
<protein>
    <recommendedName>
        <fullName evidence="1">diguanylate cyclase</fullName>
        <ecNumber evidence="1">2.7.7.65</ecNumber>
    </recommendedName>
</protein>
<dbReference type="InterPro" id="IPR029787">
    <property type="entry name" value="Nucleotide_cyclase"/>
</dbReference>
<evidence type="ECO:0000313" key="5">
    <source>
        <dbReference type="Proteomes" id="UP000323824"/>
    </source>
</evidence>
<dbReference type="AlphaFoldDB" id="A0A5C1Q9E6"/>
<dbReference type="GO" id="GO:1902201">
    <property type="term" value="P:negative regulation of bacterial-type flagellum-dependent cell motility"/>
    <property type="evidence" value="ECO:0007669"/>
    <property type="project" value="TreeGrafter"/>
</dbReference>
<dbReference type="Pfam" id="PF00990">
    <property type="entry name" value="GGDEF"/>
    <property type="match status" value="1"/>
</dbReference>
<dbReference type="NCBIfam" id="TIGR00254">
    <property type="entry name" value="GGDEF"/>
    <property type="match status" value="1"/>
</dbReference>
<dbReference type="FunFam" id="3.30.70.270:FF:000001">
    <property type="entry name" value="Diguanylate cyclase domain protein"/>
    <property type="match status" value="1"/>
</dbReference>
<keyword evidence="5" id="KW-1185">Reference proteome</keyword>
<evidence type="ECO:0000313" key="4">
    <source>
        <dbReference type="EMBL" id="QEN03519.1"/>
    </source>
</evidence>
<dbReference type="Proteomes" id="UP000323824">
    <property type="component" value="Chromosome"/>
</dbReference>
<reference evidence="4 5" key="2">
    <citation type="submission" date="2019-09" db="EMBL/GenBank/DDBJ databases">
        <title>Complete Genome Sequence and Methylome Analysis of free living Spirochaetas.</title>
        <authorList>
            <person name="Leshcheva N."/>
            <person name="Mikheeva N."/>
        </authorList>
    </citation>
    <scope>NUCLEOTIDE SEQUENCE [LARGE SCALE GENOMIC DNA]</scope>
    <source>
        <strain evidence="4 5">P</strain>
    </source>
</reference>
<dbReference type="PANTHER" id="PTHR45138">
    <property type="entry name" value="REGULATORY COMPONENTS OF SENSORY TRANSDUCTION SYSTEM"/>
    <property type="match status" value="1"/>
</dbReference>